<dbReference type="Pfam" id="PF08241">
    <property type="entry name" value="Methyltransf_11"/>
    <property type="match status" value="1"/>
</dbReference>
<dbReference type="PANTHER" id="PTHR43591">
    <property type="entry name" value="METHYLTRANSFERASE"/>
    <property type="match status" value="1"/>
</dbReference>
<keyword evidence="2" id="KW-0808">Transferase</keyword>
<proteinExistence type="predicted"/>
<sequence length="245" mass="28208">MNKPLTLKPELASDHVPETAFGIWFLQTPTWSLHVLERAFKDLEPLIADRKASYPVIADVGCGWGRSMKKLHERFAPQRLIGMDIDQAMLDATAREAELEGLKVELVHCSSSRMTLEDNSVDLLFCHQTFHHLVEQEQAIQEFFRVLKPGGILLFAESTKRYIHSWIIRLLFRHPMEVQKTAEEYLALVRSAGFQVDAKAISYPYLWWSREDLGLLERVFRIKPRAEREETLINLVAVKPMPAVA</sequence>
<dbReference type="GO" id="GO:0032259">
    <property type="term" value="P:methylation"/>
    <property type="evidence" value="ECO:0007669"/>
    <property type="project" value="UniProtKB-KW"/>
</dbReference>
<dbReference type="EMBL" id="JAQQFM010000006">
    <property type="protein sequence ID" value="MFL9925484.1"/>
    <property type="molecule type" value="Genomic_DNA"/>
</dbReference>
<dbReference type="InterPro" id="IPR029063">
    <property type="entry name" value="SAM-dependent_MTases_sf"/>
</dbReference>
<feature type="domain" description="Methyltransferase type 11" evidence="4">
    <location>
        <begin position="59"/>
        <end position="155"/>
    </location>
</feature>
<keyword evidence="1 5" id="KW-0489">Methyltransferase</keyword>
<accession>A0ABW9AB77</accession>
<evidence type="ECO:0000259" key="4">
    <source>
        <dbReference type="Pfam" id="PF08241"/>
    </source>
</evidence>
<dbReference type="GO" id="GO:0008168">
    <property type="term" value="F:methyltransferase activity"/>
    <property type="evidence" value="ECO:0007669"/>
    <property type="project" value="UniProtKB-KW"/>
</dbReference>
<dbReference type="CDD" id="cd02440">
    <property type="entry name" value="AdoMet_MTases"/>
    <property type="match status" value="1"/>
</dbReference>
<comment type="caution">
    <text evidence="5">The sequence shown here is derived from an EMBL/GenBank/DDBJ whole genome shotgun (WGS) entry which is preliminary data.</text>
</comment>
<dbReference type="Proteomes" id="UP001629246">
    <property type="component" value="Unassembled WGS sequence"/>
</dbReference>
<evidence type="ECO:0000256" key="1">
    <source>
        <dbReference type="ARBA" id="ARBA00022603"/>
    </source>
</evidence>
<dbReference type="InterPro" id="IPR023576">
    <property type="entry name" value="UbiE/COQ5_MeTrFase_CS"/>
</dbReference>
<protein>
    <submittedName>
        <fullName evidence="5">Class I SAM-dependent methyltransferase</fullName>
    </submittedName>
</protein>
<dbReference type="SUPFAM" id="SSF53335">
    <property type="entry name" value="S-adenosyl-L-methionine-dependent methyltransferases"/>
    <property type="match status" value="1"/>
</dbReference>
<dbReference type="PROSITE" id="PS01184">
    <property type="entry name" value="UBIE_2"/>
    <property type="match status" value="1"/>
</dbReference>
<dbReference type="Gene3D" id="3.40.50.150">
    <property type="entry name" value="Vaccinia Virus protein VP39"/>
    <property type="match status" value="1"/>
</dbReference>
<keyword evidence="6" id="KW-1185">Reference proteome</keyword>
<evidence type="ECO:0000313" key="5">
    <source>
        <dbReference type="EMBL" id="MFL9925484.1"/>
    </source>
</evidence>
<gene>
    <name evidence="5" type="ORF">PQR62_14490</name>
</gene>
<organism evidence="5 6">
    <name type="scientific">Herbaspirillum lusitanum</name>
    <dbReference type="NCBI Taxonomy" id="213312"/>
    <lineage>
        <taxon>Bacteria</taxon>
        <taxon>Pseudomonadati</taxon>
        <taxon>Pseudomonadota</taxon>
        <taxon>Betaproteobacteria</taxon>
        <taxon>Burkholderiales</taxon>
        <taxon>Oxalobacteraceae</taxon>
        <taxon>Herbaspirillum</taxon>
    </lineage>
</organism>
<evidence type="ECO:0000256" key="2">
    <source>
        <dbReference type="ARBA" id="ARBA00022679"/>
    </source>
</evidence>
<evidence type="ECO:0000256" key="3">
    <source>
        <dbReference type="ARBA" id="ARBA00022691"/>
    </source>
</evidence>
<evidence type="ECO:0000313" key="6">
    <source>
        <dbReference type="Proteomes" id="UP001629246"/>
    </source>
</evidence>
<dbReference type="RefSeq" id="WP_408158673.1">
    <property type="nucleotide sequence ID" value="NZ_JAQQFM010000006.1"/>
</dbReference>
<reference evidence="5 6" key="1">
    <citation type="journal article" date="2024" name="Chem. Sci.">
        <title>Discovery of megapolipeptins by genome mining of a Burkholderiales bacteria collection.</title>
        <authorList>
            <person name="Paulo B.S."/>
            <person name="Recchia M.J.J."/>
            <person name="Lee S."/>
            <person name="Fergusson C.H."/>
            <person name="Romanowski S.B."/>
            <person name="Hernandez A."/>
            <person name="Krull N."/>
            <person name="Liu D.Y."/>
            <person name="Cavanagh H."/>
            <person name="Bos A."/>
            <person name="Gray C.A."/>
            <person name="Murphy B.T."/>
            <person name="Linington R.G."/>
            <person name="Eustaquio A.S."/>
        </authorList>
    </citation>
    <scope>NUCLEOTIDE SEQUENCE [LARGE SCALE GENOMIC DNA]</scope>
    <source>
        <strain evidence="5 6">RL21-008-BIB-A</strain>
    </source>
</reference>
<keyword evidence="3" id="KW-0949">S-adenosyl-L-methionine</keyword>
<dbReference type="PANTHER" id="PTHR43591:SF110">
    <property type="entry name" value="RHODANESE DOMAIN-CONTAINING PROTEIN"/>
    <property type="match status" value="1"/>
</dbReference>
<dbReference type="InterPro" id="IPR013216">
    <property type="entry name" value="Methyltransf_11"/>
</dbReference>
<name>A0ABW9AB77_9BURK</name>